<evidence type="ECO:0000313" key="4">
    <source>
        <dbReference type="Proteomes" id="UP000192980"/>
    </source>
</evidence>
<protein>
    <recommendedName>
        <fullName evidence="2">LiaI-LiaF-like transmembrane region domain-containing protein</fullName>
    </recommendedName>
</protein>
<dbReference type="InterPro" id="IPR043726">
    <property type="entry name" value="LiaI-LiaF-like_TM1"/>
</dbReference>
<keyword evidence="1" id="KW-1133">Transmembrane helix</keyword>
<accession>A0A1X7J235</accession>
<feature type="transmembrane region" description="Helical" evidence="1">
    <location>
        <begin position="57"/>
        <end position="76"/>
    </location>
</feature>
<dbReference type="STRING" id="561061.SAMN05660862_1354"/>
<dbReference type="EMBL" id="FXAU01000002">
    <property type="protein sequence ID" value="SMG21524.1"/>
    <property type="molecule type" value="Genomic_DNA"/>
</dbReference>
<reference evidence="3 4" key="1">
    <citation type="submission" date="2017-04" db="EMBL/GenBank/DDBJ databases">
        <authorList>
            <person name="Afonso C.L."/>
            <person name="Miller P.J."/>
            <person name="Scott M.A."/>
            <person name="Spackman E."/>
            <person name="Goraichik I."/>
            <person name="Dimitrov K.M."/>
            <person name="Suarez D.L."/>
            <person name="Swayne D.E."/>
        </authorList>
    </citation>
    <scope>NUCLEOTIDE SEQUENCE [LARGE SCALE GENOMIC DNA]</scope>
    <source>
        <strain evidence="3 4">DSM 22418</strain>
    </source>
</reference>
<keyword evidence="1" id="KW-0472">Membrane</keyword>
<dbReference type="AlphaFoldDB" id="A0A1X7J235"/>
<organism evidence="3 4">
    <name type="scientific">Sphingobacterium psychroaquaticum</name>
    <dbReference type="NCBI Taxonomy" id="561061"/>
    <lineage>
        <taxon>Bacteria</taxon>
        <taxon>Pseudomonadati</taxon>
        <taxon>Bacteroidota</taxon>
        <taxon>Sphingobacteriia</taxon>
        <taxon>Sphingobacteriales</taxon>
        <taxon>Sphingobacteriaceae</taxon>
        <taxon>Sphingobacterium</taxon>
    </lineage>
</organism>
<keyword evidence="1" id="KW-0812">Transmembrane</keyword>
<evidence type="ECO:0000256" key="1">
    <source>
        <dbReference type="SAM" id="Phobius"/>
    </source>
</evidence>
<evidence type="ECO:0000313" key="3">
    <source>
        <dbReference type="EMBL" id="SMG21524.1"/>
    </source>
</evidence>
<dbReference type="RefSeq" id="WP_085472209.1">
    <property type="nucleotide sequence ID" value="NZ_FXAU01000002.1"/>
</dbReference>
<sequence>MENKITSGIWFVFIGLILLLHNLNVIDFNFWATLKFWPLLIVIIGINLMVQNKTYGTYIKIGANVLFLGWILFVGLTSRSSDWREALFTNRNVNISDLDGDEHFASEVSLPLDSLTTEAKLEFNGGAGTFNLKAEASNNLIHGINKDNSSGLYVKGTVSDSMPKVELNVKPMEKKQKKAGPTDITLNSNVLWNMELNYGAATIAGDLSTLRVKTLEINTGASTMSLKLGMPQSGVSSIEIATGASTIDFNIPKDAAVRVKYSAFLSSNSFEGLETKGKGVAQTQNFDAATNKYEIQIDGAANTFSIHRY</sequence>
<feature type="transmembrane region" description="Helical" evidence="1">
    <location>
        <begin position="30"/>
        <end position="50"/>
    </location>
</feature>
<keyword evidence="4" id="KW-1185">Reference proteome</keyword>
<dbReference type="OrthoDB" id="941984at2"/>
<evidence type="ECO:0000259" key="2">
    <source>
        <dbReference type="Pfam" id="PF18917"/>
    </source>
</evidence>
<proteinExistence type="predicted"/>
<name>A0A1X7J235_9SPHI</name>
<feature type="domain" description="LiaI-LiaF-like transmembrane region" evidence="2">
    <location>
        <begin position="5"/>
        <end position="48"/>
    </location>
</feature>
<feature type="transmembrane region" description="Helical" evidence="1">
    <location>
        <begin position="7"/>
        <end position="24"/>
    </location>
</feature>
<gene>
    <name evidence="3" type="ORF">SAMN05660862_1354</name>
</gene>
<dbReference type="Pfam" id="PF18917">
    <property type="entry name" value="LiaI-LiaF-like_TM1"/>
    <property type="match status" value="1"/>
</dbReference>
<dbReference type="Proteomes" id="UP000192980">
    <property type="component" value="Unassembled WGS sequence"/>
</dbReference>